<keyword evidence="2" id="KW-0812">Transmembrane</keyword>
<evidence type="ECO:0000256" key="1">
    <source>
        <dbReference type="SAM" id="MobiDB-lite"/>
    </source>
</evidence>
<dbReference type="RefSeq" id="WP_272097610.1">
    <property type="nucleotide sequence ID" value="NZ_JAQNDK010000002.1"/>
</dbReference>
<name>A0ABT5C2E2_9BACT</name>
<feature type="region of interest" description="Disordered" evidence="1">
    <location>
        <begin position="1"/>
        <end position="46"/>
    </location>
</feature>
<evidence type="ECO:0000313" key="3">
    <source>
        <dbReference type="EMBL" id="MDC0680578.1"/>
    </source>
</evidence>
<evidence type="ECO:0008006" key="5">
    <source>
        <dbReference type="Google" id="ProtNLM"/>
    </source>
</evidence>
<evidence type="ECO:0000256" key="2">
    <source>
        <dbReference type="SAM" id="Phobius"/>
    </source>
</evidence>
<feature type="transmembrane region" description="Helical" evidence="2">
    <location>
        <begin position="132"/>
        <end position="150"/>
    </location>
</feature>
<feature type="compositionally biased region" description="Low complexity" evidence="1">
    <location>
        <begin position="1"/>
        <end position="38"/>
    </location>
</feature>
<sequence>MSPSSADPASSSPPGSAAPRPSSASPDGTDGTGETETTVSRDAGPAAPPGWLDRLVAAWPRVDPVLFAAYAGACVLYAAVAFYSAMHQQTGGMWSAPLDDVFIHFDYARATARGYPFEWSEGNGFSSGNTSLSYPFVLALGYLVGFRGVLLMEWAAIVACTSTLGFLLVGARLLEPVGRWAKYLLPPVALSIGALDWSLFSGMENAFHLGVWALATLAALSVARAADTPREPTARATDDARAAAPPKRLAHLGWAAGLAGALLYATRPESVVCVAALSVYAAIAVKRAHGARAAIATLLRTSVPGALACLAQAVANRVFTGEWAASGAIAKLALNNPYMTSSEKWDTYEFLATYVVARNTNHHFSDALPWGWLVPALALVPLASRKTRGAAALLWVQVVGWLALVSLNGQVRWQNERYTMPAVAWLLVLAAMGLALLVARAAWASGDERQERQGSAPAGLRARLGALGGVAAAARGGALARGLWCARVALALAVAALFWAHQLPRMRDQIWFFGRASRNIRDQHLVAGKLLAQLDVRRVLVGDAGALLYASDRPGLDLIGLGGYHDLPFARAGVHGLGASLELIERIPADDRPDTLAIYPGWWGDLPAIFGRRIAAIPVVGNVICGGAEKVIYQADWSPLAYGEAPASMRADERIVDELDVADLVSEREHGYAFPRPQAGFVGFSVLPDPRGSGHDRFDAGRVIPGGRSEAARLHAPREGHGRLVVRTAAPRAATIRATADGREIGHLALKKGDGWTEASLDLPEGLPETFTLTLTPVDGEWVDHHVWILHRPAQGAGARPLAGQ</sequence>
<feature type="transmembrane region" description="Helical" evidence="2">
    <location>
        <begin position="156"/>
        <end position="174"/>
    </location>
</feature>
<dbReference type="EMBL" id="JAQNDK010000002">
    <property type="protein sequence ID" value="MDC0680578.1"/>
    <property type="molecule type" value="Genomic_DNA"/>
</dbReference>
<evidence type="ECO:0000313" key="4">
    <source>
        <dbReference type="Proteomes" id="UP001217485"/>
    </source>
</evidence>
<comment type="caution">
    <text evidence="3">The sequence shown here is derived from an EMBL/GenBank/DDBJ whole genome shotgun (WGS) entry which is preliminary data.</text>
</comment>
<gene>
    <name evidence="3" type="ORF">POL72_22760</name>
</gene>
<protein>
    <recommendedName>
        <fullName evidence="5">Integral membrane protein</fullName>
    </recommendedName>
</protein>
<feature type="transmembrane region" description="Helical" evidence="2">
    <location>
        <begin position="482"/>
        <end position="500"/>
    </location>
</feature>
<feature type="transmembrane region" description="Helical" evidence="2">
    <location>
        <begin position="423"/>
        <end position="443"/>
    </location>
</feature>
<proteinExistence type="predicted"/>
<dbReference type="Proteomes" id="UP001217485">
    <property type="component" value="Unassembled WGS sequence"/>
</dbReference>
<accession>A0ABT5C2E2</accession>
<keyword evidence="2" id="KW-1133">Transmembrane helix</keyword>
<keyword evidence="2" id="KW-0472">Membrane</keyword>
<feature type="transmembrane region" description="Helical" evidence="2">
    <location>
        <begin position="392"/>
        <end position="411"/>
    </location>
</feature>
<keyword evidence="4" id="KW-1185">Reference proteome</keyword>
<organism evidence="3 4">
    <name type="scientific">Sorangium atrum</name>
    <dbReference type="NCBI Taxonomy" id="2995308"/>
    <lineage>
        <taxon>Bacteria</taxon>
        <taxon>Pseudomonadati</taxon>
        <taxon>Myxococcota</taxon>
        <taxon>Polyangia</taxon>
        <taxon>Polyangiales</taxon>
        <taxon>Polyangiaceae</taxon>
        <taxon>Sorangium</taxon>
    </lineage>
</organism>
<feature type="transmembrane region" description="Helical" evidence="2">
    <location>
        <begin position="65"/>
        <end position="85"/>
    </location>
</feature>
<reference evidence="3 4" key="1">
    <citation type="submission" date="2023-01" db="EMBL/GenBank/DDBJ databases">
        <title>Minimal conservation of predation-associated metabolite biosynthetic gene clusters underscores biosynthetic potential of Myxococcota including descriptions for ten novel species: Archangium lansinium sp. nov., Myxococcus landrumus sp. nov., Nannocystis bai.</title>
        <authorList>
            <person name="Ahearne A."/>
            <person name="Stevens C."/>
            <person name="Dowd S."/>
        </authorList>
    </citation>
    <scope>NUCLEOTIDE SEQUENCE [LARGE SCALE GENOMIC DNA]</scope>
    <source>
        <strain evidence="3 4">WIWO2</strain>
    </source>
</reference>